<accession>D8QGR7</accession>
<feature type="non-terminal residue" evidence="2">
    <location>
        <position position="162"/>
    </location>
</feature>
<organism evidence="3">
    <name type="scientific">Schizophyllum commune (strain H4-8 / FGSC 9210)</name>
    <name type="common">Split gill fungus</name>
    <dbReference type="NCBI Taxonomy" id="578458"/>
    <lineage>
        <taxon>Eukaryota</taxon>
        <taxon>Fungi</taxon>
        <taxon>Dikarya</taxon>
        <taxon>Basidiomycota</taxon>
        <taxon>Agaricomycotina</taxon>
        <taxon>Agaricomycetes</taxon>
        <taxon>Agaricomycetidae</taxon>
        <taxon>Agaricales</taxon>
        <taxon>Schizophyllaceae</taxon>
        <taxon>Schizophyllum</taxon>
    </lineage>
</organism>
<feature type="compositionally biased region" description="Pro residues" evidence="1">
    <location>
        <begin position="119"/>
        <end position="154"/>
    </location>
</feature>
<evidence type="ECO:0000313" key="2">
    <source>
        <dbReference type="EMBL" id="EFI92540.1"/>
    </source>
</evidence>
<gene>
    <name evidence="2" type="ORF">SCHCODRAFT_113057</name>
</gene>
<dbReference type="VEuPathDB" id="FungiDB:SCHCODRAFT_02590194"/>
<dbReference type="RefSeq" id="XP_003027443.1">
    <property type="nucleotide sequence ID" value="XM_003027397.1"/>
</dbReference>
<name>D8QGR7_SCHCM</name>
<dbReference type="EMBL" id="GL377312">
    <property type="protein sequence ID" value="EFI92540.1"/>
    <property type="molecule type" value="Genomic_DNA"/>
</dbReference>
<dbReference type="VEuPathDB" id="FungiDB:SCHCODRAFT_02516636"/>
<reference evidence="2 3" key="1">
    <citation type="journal article" date="2010" name="Nat. Biotechnol.">
        <title>Genome sequence of the model mushroom Schizophyllum commune.</title>
        <authorList>
            <person name="Ohm R.A."/>
            <person name="de Jong J.F."/>
            <person name="Lugones L.G."/>
            <person name="Aerts A."/>
            <person name="Kothe E."/>
            <person name="Stajich J.E."/>
            <person name="de Vries R.P."/>
            <person name="Record E."/>
            <person name="Levasseur A."/>
            <person name="Baker S.E."/>
            <person name="Bartholomew K.A."/>
            <person name="Coutinho P.M."/>
            <person name="Erdmann S."/>
            <person name="Fowler T.J."/>
            <person name="Gathman A.C."/>
            <person name="Lombard V."/>
            <person name="Henrissat B."/>
            <person name="Knabe N."/>
            <person name="Kuees U."/>
            <person name="Lilly W.W."/>
            <person name="Lindquist E."/>
            <person name="Lucas S."/>
            <person name="Magnuson J.K."/>
            <person name="Piumi F."/>
            <person name="Raudaskoski M."/>
            <person name="Salamov A."/>
            <person name="Schmutz J."/>
            <person name="Schwarze F.W.M.R."/>
            <person name="vanKuyk P.A."/>
            <person name="Horton J.S."/>
            <person name="Grigoriev I.V."/>
            <person name="Woesten H.A.B."/>
        </authorList>
    </citation>
    <scope>NUCLEOTIDE SEQUENCE [LARGE SCALE GENOMIC DNA]</scope>
    <source>
        <strain evidence="3">H4-8 / FGSC 9210</strain>
    </source>
</reference>
<dbReference type="AlphaFoldDB" id="D8QGR7"/>
<keyword evidence="3" id="KW-1185">Reference proteome</keyword>
<dbReference type="Proteomes" id="UP000007431">
    <property type="component" value="Unassembled WGS sequence"/>
</dbReference>
<dbReference type="KEGG" id="scm:SCHCO_02516636"/>
<evidence type="ECO:0000256" key="1">
    <source>
        <dbReference type="SAM" id="MobiDB-lite"/>
    </source>
</evidence>
<proteinExistence type="predicted"/>
<sequence>MLSTMLGTACENYIVLVLNRDQAHLSVGMTLKQGYLLEPLSLPSVNCPPPSHPPSSYRPLRNAYTFTPPSPTTYKPSFIVSELPDLALATFSSPSLLTNCPSPSLHPRHTHPLSIRPPSHYPPPSPADLAPSPPSPLPSSLPPSPPLLLPPTLPPCRYLRRY</sequence>
<feature type="region of interest" description="Disordered" evidence="1">
    <location>
        <begin position="100"/>
        <end position="154"/>
    </location>
</feature>
<dbReference type="InParanoid" id="D8QGR7"/>
<evidence type="ECO:0000313" key="3">
    <source>
        <dbReference type="Proteomes" id="UP000007431"/>
    </source>
</evidence>
<dbReference type="GeneID" id="9597793"/>
<dbReference type="HOGENOM" id="CLU_1636358_0_0_1"/>
<protein>
    <submittedName>
        <fullName evidence="2">Uncharacterized protein</fullName>
    </submittedName>
</protein>
<dbReference type="OMA" id="APPEHEY"/>